<keyword evidence="2" id="KW-1133">Transmembrane helix</keyword>
<dbReference type="InterPro" id="IPR010640">
    <property type="entry name" value="Low_temperature_requirement_A"/>
</dbReference>
<keyword evidence="2" id="KW-0472">Membrane</keyword>
<feature type="transmembrane region" description="Helical" evidence="2">
    <location>
        <begin position="428"/>
        <end position="449"/>
    </location>
</feature>
<sequence length="818" mass="87449">MSSNTTVLDTSTPAPTGGHTESQAGNNNSNTSTDSPPGNRPPPPSQHRSRGPAHSTVGRHRGGRRRRPQVFTLPDGRRVLVALPEDAAALRAKYASLRADTNPAGDRADDGDANNNDDDDDNNNYQVEVVVHGSPEHRQYLEASRDHQQARRAALEARYGAGFFDEWDRTTAELDRVSTELAQLADHAATLGHNFSKFGYSATLRTFGGSEHGGGGGSHQASRVASHVSSRTASDVGIDDDDEEGDDDDDAGGNSSAEDSIHNGGGGGGSGGVVPAWHNPRNGTGMPLFKRPMVKQYFHRGLLWRASEETSVQSFELFFDLLYVGIIAVNGDHAAEAANGFELLRFLVTFCLSWKIWSDVTQLLSWFETNDVLQRVEVLFLFACLVGVTVNSVQTFGGWGGAPGGEGEGAGDAGGAAPDENDTYPALAAFYVTARLFMALYCAVTGLLAPLVRGTLFCQAAVITVGAALWIASIHLPLPARLACVFVALVFDLFVAGSLVVGLFRYAQARAATGSRTARALIARLFDFFPAMNIEHKVERTNAFVTLVLGYSVVGVLYQNNGGYGLNAFFGKAVLGLVQAFLFNWLYFDIDGANIHVHAIRRRAETAYVWQYAHLLFTLAFVLSSAALTRLVVATDCRDAPLSALATADQERAAPTVALGLRLYYSTGLGVALATTALIAACHRHKLPPTARLSKPVRLANRLAVAAVLCALPAAQERLTSLQLVAVATGLLVWVVVVEVVGLSCRGDTFVQFRRAAGGSSAGADGSCQYTARCSRKRLERALQNNNSGGETGQDEEQPGVDVNILSRGEKHGAIYME</sequence>
<dbReference type="AlphaFoldDB" id="A0A167ZRQ6"/>
<feature type="transmembrane region" description="Helical" evidence="2">
    <location>
        <begin position="564"/>
        <end position="588"/>
    </location>
</feature>
<feature type="transmembrane region" description="Helical" evidence="2">
    <location>
        <begin position="663"/>
        <end position="683"/>
    </location>
</feature>
<feature type="compositionally biased region" description="Basic residues" evidence="1">
    <location>
        <begin position="47"/>
        <end position="68"/>
    </location>
</feature>
<feature type="region of interest" description="Disordered" evidence="1">
    <location>
        <begin position="100"/>
        <end position="124"/>
    </location>
</feature>
<feature type="compositionally biased region" description="Acidic residues" evidence="1">
    <location>
        <begin position="109"/>
        <end position="122"/>
    </location>
</feature>
<dbReference type="Proteomes" id="UP000076874">
    <property type="component" value="Unassembled WGS sequence"/>
</dbReference>
<feature type="transmembrane region" description="Helical" evidence="2">
    <location>
        <begin position="480"/>
        <end position="506"/>
    </location>
</feature>
<feature type="region of interest" description="Disordered" evidence="1">
    <location>
        <begin position="1"/>
        <end position="76"/>
    </location>
</feature>
<feature type="transmembrane region" description="Helical" evidence="2">
    <location>
        <begin position="541"/>
        <end position="558"/>
    </location>
</feature>
<dbReference type="STRING" id="1081102.A0A167ZRQ6"/>
<reference evidence="3 4" key="1">
    <citation type="journal article" date="2016" name="Genome Biol. Evol.">
        <title>Divergent and convergent evolution of fungal pathogenicity.</title>
        <authorList>
            <person name="Shang Y."/>
            <person name="Xiao G."/>
            <person name="Zheng P."/>
            <person name="Cen K."/>
            <person name="Zhan S."/>
            <person name="Wang C."/>
        </authorList>
    </citation>
    <scope>NUCLEOTIDE SEQUENCE [LARGE SCALE GENOMIC DNA]</scope>
    <source>
        <strain evidence="3 4">RCEF 264</strain>
    </source>
</reference>
<dbReference type="PANTHER" id="PTHR36840">
    <property type="entry name" value="BLL5714 PROTEIN"/>
    <property type="match status" value="1"/>
</dbReference>
<name>A0A167ZRQ6_9HYPO</name>
<feature type="transmembrane region" description="Helical" evidence="2">
    <location>
        <begin position="456"/>
        <end position="474"/>
    </location>
</feature>
<feature type="compositionally biased region" description="Low complexity" evidence="1">
    <location>
        <begin position="25"/>
        <end position="37"/>
    </location>
</feature>
<keyword evidence="4" id="KW-1185">Reference proteome</keyword>
<organism evidence="3 4">
    <name type="scientific">Niveomyces insectorum RCEF 264</name>
    <dbReference type="NCBI Taxonomy" id="1081102"/>
    <lineage>
        <taxon>Eukaryota</taxon>
        <taxon>Fungi</taxon>
        <taxon>Dikarya</taxon>
        <taxon>Ascomycota</taxon>
        <taxon>Pezizomycotina</taxon>
        <taxon>Sordariomycetes</taxon>
        <taxon>Hypocreomycetidae</taxon>
        <taxon>Hypocreales</taxon>
        <taxon>Cordycipitaceae</taxon>
        <taxon>Niveomyces</taxon>
    </lineage>
</organism>
<feature type="compositionally biased region" description="Acidic residues" evidence="1">
    <location>
        <begin position="237"/>
        <end position="251"/>
    </location>
</feature>
<accession>A0A167ZRQ6</accession>
<feature type="transmembrane region" description="Helical" evidence="2">
    <location>
        <begin position="699"/>
        <end position="716"/>
    </location>
</feature>
<feature type="compositionally biased region" description="Polar residues" evidence="1">
    <location>
        <begin position="220"/>
        <end position="232"/>
    </location>
</feature>
<feature type="region of interest" description="Disordered" evidence="1">
    <location>
        <begin position="211"/>
        <end position="277"/>
    </location>
</feature>
<dbReference type="OrthoDB" id="191995at2759"/>
<dbReference type="PANTHER" id="PTHR36840:SF1">
    <property type="entry name" value="BLL5714 PROTEIN"/>
    <property type="match status" value="1"/>
</dbReference>
<dbReference type="EMBL" id="AZHD01000001">
    <property type="protein sequence ID" value="OAA67835.1"/>
    <property type="molecule type" value="Genomic_DNA"/>
</dbReference>
<evidence type="ECO:0000256" key="1">
    <source>
        <dbReference type="SAM" id="MobiDB-lite"/>
    </source>
</evidence>
<keyword evidence="2" id="KW-0812">Transmembrane</keyword>
<gene>
    <name evidence="3" type="ORF">SPI_00030</name>
</gene>
<feature type="compositionally biased region" description="Polar residues" evidence="1">
    <location>
        <begin position="1"/>
        <end position="24"/>
    </location>
</feature>
<evidence type="ECO:0000256" key="2">
    <source>
        <dbReference type="SAM" id="Phobius"/>
    </source>
</evidence>
<proteinExistence type="predicted"/>
<evidence type="ECO:0000313" key="3">
    <source>
        <dbReference type="EMBL" id="OAA67835.1"/>
    </source>
</evidence>
<comment type="caution">
    <text evidence="3">The sequence shown here is derived from an EMBL/GenBank/DDBJ whole genome shotgun (WGS) entry which is preliminary data.</text>
</comment>
<feature type="transmembrane region" description="Helical" evidence="2">
    <location>
        <begin position="609"/>
        <end position="633"/>
    </location>
</feature>
<protein>
    <submittedName>
        <fullName evidence="3">Low temperature requirement A</fullName>
    </submittedName>
</protein>
<feature type="transmembrane region" description="Helical" evidence="2">
    <location>
        <begin position="722"/>
        <end position="745"/>
    </location>
</feature>
<feature type="compositionally biased region" description="Gly residues" evidence="1">
    <location>
        <begin position="263"/>
        <end position="272"/>
    </location>
</feature>
<dbReference type="Pfam" id="PF06772">
    <property type="entry name" value="LtrA"/>
    <property type="match status" value="1"/>
</dbReference>
<evidence type="ECO:0000313" key="4">
    <source>
        <dbReference type="Proteomes" id="UP000076874"/>
    </source>
</evidence>